<dbReference type="PANTHER" id="PTHR48475">
    <property type="entry name" value="RIBONUCLEASE H"/>
    <property type="match status" value="1"/>
</dbReference>
<dbReference type="AlphaFoldDB" id="A0A438CHN3"/>
<evidence type="ECO:0000313" key="2">
    <source>
        <dbReference type="EMBL" id="RVW22728.1"/>
    </source>
</evidence>
<sequence length="579" mass="66204">MNVVNTSRRDWSIKLHDSLWDYRTTYKTILGMSPYRLVYSKACHLPIEVQYKAWWAIKMLNMDLNRADMKRFLDLNEMEELRNDAYNNSNIAKQRLKRWHDQLVSCKEFQKGQRVLLYDSKLHIFPGKLKSRWIVNGQRLKPFLEPFSRDKEEINLLEPHQWTSHGQPFEEATYTSCSILAMVRIRGGHTDPSIFHEARPRASSPQDSSQALKTQPFSLLREGARASGPVETSRHAQPDSQAPAKSQRPFGITLEVIIKRPMVIVPPIERNSDCRARPFHFKIYFDIEAMRHHPKLRDSFGLLQSIDGCQGILKARHIVEALHIPYEPEDPTHFREWSPISQRDMVRILSRGTSRDSFLLRKELPSGMLQVDVLISEVFYFGPHHLIMAALLHFEEKVHNKKLQQANTIPLLFPRLLCHILKHMGYPTKPHLERRHQKSVPPAPTAPSRPEATSSEPLATPHVPPAAPLTSEASITISAMEFRAMIHLFKTLTAMHNALFRQLVDIRTQHNQHTAILRRIQQHLGLLPPPYTGIPGPSEAIAPVEETNPAKETIKVDVPSQATHKGATDPSSPSESPAT</sequence>
<accession>A0A438CHN3</accession>
<gene>
    <name evidence="2" type="ORF">CK203_099392</name>
</gene>
<feature type="compositionally biased region" description="Polar residues" evidence="1">
    <location>
        <begin position="569"/>
        <end position="579"/>
    </location>
</feature>
<evidence type="ECO:0000256" key="1">
    <source>
        <dbReference type="SAM" id="MobiDB-lite"/>
    </source>
</evidence>
<proteinExistence type="predicted"/>
<feature type="compositionally biased region" description="Polar residues" evidence="1">
    <location>
        <begin position="203"/>
        <end position="217"/>
    </location>
</feature>
<dbReference type="InterPro" id="IPR036397">
    <property type="entry name" value="RNaseH_sf"/>
</dbReference>
<dbReference type="Gene3D" id="3.30.420.10">
    <property type="entry name" value="Ribonuclease H-like superfamily/Ribonuclease H"/>
    <property type="match status" value="1"/>
</dbReference>
<comment type="caution">
    <text evidence="2">The sequence shown here is derived from an EMBL/GenBank/DDBJ whole genome shotgun (WGS) entry which is preliminary data.</text>
</comment>
<dbReference type="GO" id="GO:0003676">
    <property type="term" value="F:nucleic acid binding"/>
    <property type="evidence" value="ECO:0007669"/>
    <property type="project" value="InterPro"/>
</dbReference>
<name>A0A438CHN3_VITVI</name>
<organism evidence="2 3">
    <name type="scientific">Vitis vinifera</name>
    <name type="common">Grape</name>
    <dbReference type="NCBI Taxonomy" id="29760"/>
    <lineage>
        <taxon>Eukaryota</taxon>
        <taxon>Viridiplantae</taxon>
        <taxon>Streptophyta</taxon>
        <taxon>Embryophyta</taxon>
        <taxon>Tracheophyta</taxon>
        <taxon>Spermatophyta</taxon>
        <taxon>Magnoliopsida</taxon>
        <taxon>eudicotyledons</taxon>
        <taxon>Gunneridae</taxon>
        <taxon>Pentapetalae</taxon>
        <taxon>rosids</taxon>
        <taxon>Vitales</taxon>
        <taxon>Vitaceae</taxon>
        <taxon>Viteae</taxon>
        <taxon>Vitis</taxon>
    </lineage>
</organism>
<feature type="region of interest" description="Disordered" evidence="1">
    <location>
        <begin position="191"/>
        <end position="247"/>
    </location>
</feature>
<feature type="region of interest" description="Disordered" evidence="1">
    <location>
        <begin position="428"/>
        <end position="467"/>
    </location>
</feature>
<feature type="region of interest" description="Disordered" evidence="1">
    <location>
        <begin position="537"/>
        <end position="579"/>
    </location>
</feature>
<dbReference type="PANTHER" id="PTHR48475:SF1">
    <property type="entry name" value="RNASE H TYPE-1 DOMAIN-CONTAINING PROTEIN"/>
    <property type="match status" value="1"/>
</dbReference>
<reference evidence="2 3" key="1">
    <citation type="journal article" date="2018" name="PLoS Genet.">
        <title>Population sequencing reveals clonal diversity and ancestral inbreeding in the grapevine cultivar Chardonnay.</title>
        <authorList>
            <person name="Roach M.J."/>
            <person name="Johnson D.L."/>
            <person name="Bohlmann J."/>
            <person name="van Vuuren H.J."/>
            <person name="Jones S.J."/>
            <person name="Pretorius I.S."/>
            <person name="Schmidt S.A."/>
            <person name="Borneman A.R."/>
        </authorList>
    </citation>
    <scope>NUCLEOTIDE SEQUENCE [LARGE SCALE GENOMIC DNA]</scope>
    <source>
        <strain evidence="3">cv. Chardonnay</strain>
        <tissue evidence="2">Leaf</tissue>
    </source>
</reference>
<protein>
    <submittedName>
        <fullName evidence="2">Uncharacterized protein</fullName>
    </submittedName>
</protein>
<dbReference type="EMBL" id="QGNW01002220">
    <property type="protein sequence ID" value="RVW22728.1"/>
    <property type="molecule type" value="Genomic_DNA"/>
</dbReference>
<dbReference type="Proteomes" id="UP000288805">
    <property type="component" value="Unassembled WGS sequence"/>
</dbReference>
<evidence type="ECO:0000313" key="3">
    <source>
        <dbReference type="Proteomes" id="UP000288805"/>
    </source>
</evidence>